<evidence type="ECO:0000259" key="7">
    <source>
        <dbReference type="SMART" id="SM00066"/>
    </source>
</evidence>
<feature type="compositionally biased region" description="Polar residues" evidence="6">
    <location>
        <begin position="94"/>
        <end position="105"/>
    </location>
</feature>
<feature type="compositionally biased region" description="Polar residues" evidence="6">
    <location>
        <begin position="157"/>
        <end position="175"/>
    </location>
</feature>
<proteinExistence type="predicted"/>
<feature type="compositionally biased region" description="Basic and acidic residues" evidence="6">
    <location>
        <begin position="645"/>
        <end position="658"/>
    </location>
</feature>
<dbReference type="SMART" id="SM00906">
    <property type="entry name" value="Fungal_trans"/>
    <property type="match status" value="1"/>
</dbReference>
<comment type="subcellular location">
    <subcellularLocation>
        <location evidence="1">Nucleus</location>
    </subcellularLocation>
</comment>
<dbReference type="Pfam" id="PF04082">
    <property type="entry name" value="Fungal_trans"/>
    <property type="match status" value="1"/>
</dbReference>
<evidence type="ECO:0000256" key="5">
    <source>
        <dbReference type="ARBA" id="ARBA00023242"/>
    </source>
</evidence>
<dbReference type="InterPro" id="IPR007219">
    <property type="entry name" value="XnlR_reg_dom"/>
</dbReference>
<evidence type="ECO:0000313" key="10">
    <source>
        <dbReference type="Proteomes" id="UP000030151"/>
    </source>
</evidence>
<dbReference type="eggNOG" id="ENOG502SR1H">
    <property type="taxonomic scope" value="Eukaryota"/>
</dbReference>
<keyword evidence="4" id="KW-0804">Transcription</keyword>
<dbReference type="Gene3D" id="4.10.240.10">
    <property type="entry name" value="Zn(2)-C6 fungal-type DNA-binding domain"/>
    <property type="match status" value="1"/>
</dbReference>
<evidence type="ECO:0000256" key="6">
    <source>
        <dbReference type="SAM" id="MobiDB-lite"/>
    </source>
</evidence>
<dbReference type="PANTHER" id="PTHR47338">
    <property type="entry name" value="ZN(II)2CYS6 TRANSCRIPTION FACTOR (EUROFUNG)-RELATED"/>
    <property type="match status" value="1"/>
</dbReference>
<dbReference type="InterPro" id="IPR050815">
    <property type="entry name" value="TF_fung"/>
</dbReference>
<dbReference type="GO" id="GO:0000981">
    <property type="term" value="F:DNA-binding transcription factor activity, RNA polymerase II-specific"/>
    <property type="evidence" value="ECO:0007669"/>
    <property type="project" value="InterPro"/>
</dbReference>
<dbReference type="GO" id="GO:0006351">
    <property type="term" value="P:DNA-templated transcription"/>
    <property type="evidence" value="ECO:0007669"/>
    <property type="project" value="InterPro"/>
</dbReference>
<evidence type="ECO:0000256" key="4">
    <source>
        <dbReference type="ARBA" id="ARBA00023163"/>
    </source>
</evidence>
<evidence type="ECO:0000256" key="1">
    <source>
        <dbReference type="ARBA" id="ARBA00004123"/>
    </source>
</evidence>
<dbReference type="SMART" id="SM00066">
    <property type="entry name" value="GAL4"/>
    <property type="match status" value="1"/>
</dbReference>
<dbReference type="GO" id="GO:0008270">
    <property type="term" value="F:zinc ion binding"/>
    <property type="evidence" value="ECO:0007669"/>
    <property type="project" value="InterPro"/>
</dbReference>
<dbReference type="SUPFAM" id="SSF57701">
    <property type="entry name" value="Zn2/Cys6 DNA-binding domain"/>
    <property type="match status" value="1"/>
</dbReference>
<dbReference type="PANTHER" id="PTHR47338:SF10">
    <property type="entry name" value="TRANSCRIPTION FACTOR DOMAIN-CONTAINING PROTEIN-RELATED"/>
    <property type="match status" value="1"/>
</dbReference>
<dbReference type="OrthoDB" id="3862662at2759"/>
<accession>A0A014P153</accession>
<keyword evidence="5" id="KW-0539">Nucleus</keyword>
<feature type="compositionally biased region" description="Polar residues" evidence="6">
    <location>
        <begin position="128"/>
        <end position="139"/>
    </location>
</feature>
<feature type="region of interest" description="Disordered" evidence="6">
    <location>
        <begin position="645"/>
        <end position="680"/>
    </location>
</feature>
<protein>
    <submittedName>
        <fullName evidence="9">Zn(2)-Cys(6) zinc finger domain protein</fullName>
    </submittedName>
</protein>
<dbReference type="EMBL" id="JELW01000123">
    <property type="protein sequence ID" value="EXU94942.1"/>
    <property type="molecule type" value="Genomic_DNA"/>
</dbReference>
<reference evidence="9 10" key="1">
    <citation type="submission" date="2014-02" db="EMBL/GenBank/DDBJ databases">
        <title>The genome sequence of the entomopathogenic fungus Metarhizium robertsii ARSEF 2575.</title>
        <authorList>
            <person name="Giuliano Garisto Donzelli B."/>
            <person name="Roe B.A."/>
            <person name="Macmil S.L."/>
            <person name="Krasnoff S.B."/>
            <person name="Gibson D.M."/>
        </authorList>
    </citation>
    <scope>NUCLEOTIDE SEQUENCE [LARGE SCALE GENOMIC DNA]</scope>
    <source>
        <strain evidence="9 10">ARSEF 2575</strain>
    </source>
</reference>
<feature type="region of interest" description="Disordered" evidence="6">
    <location>
        <begin position="42"/>
        <end position="181"/>
    </location>
</feature>
<sequence>MPFSTYMLLTSCLYFRRKVKCNRGLPSCSLCVKYEEICEYPTRPKRPGPKLGSTHKKRRGISTTGLPSAAGNAPSVNTTASGAVDRSPEIQRIDPNSGSSYQQYGLRSRDTRRVSAWPADDSGVLGPNSVSSSNRNQPSRRAVSPAPDFSRMMYPSHETQTGPPSPSQSHDSPNQPVIRPGITVDSVCKGLGISRDVYTYLNMTTFTLFKPNGIEAKFALMRSPVEAEALVATIFAFSARFHSSDRDPSRIAQCPTPSYFAAIASRRLQDALDSYEDTTPPFHLLQAMVLDVFYNIFKSLRSKSWRYLGQAIRLGYDLKLHLLDIHSVDSDGDKTDRDLERWSLLEERRRAWWALWELDVFASTIRRLPLAIDWTQNFTWLPAPDACWFQGVYKQSCFLAPDPGQRWKNMSRVVNTSAKAWLIVVTSLMHDAQQLVYNPLPVSESSSFQSKKDNLAIIANALYCTTSSMPRELVYEGQALDFDTKTRPRDINCRQFHADIYSIYLMTQLVHFMSDHHVVCAQMAAAARAHATNAPRAGDSPSWSNYMAAAENIVTIVRNSAHNHVKYVNPLFTNTLWFAAASQIACKLVGPSCRAEALAASNYDLLELTIQRCTSFWGSNDILKPRLDTIETELRSLVAKNADKAADGDEALGRKDPGAAEGHLPPGPPPINGTSFHGSGLAGAQEVSMDDVQMPFVPLFPSGHDPNSLSEQIVFDDLEHFLPYGLDELWKF</sequence>
<dbReference type="Proteomes" id="UP000030151">
    <property type="component" value="Unassembled WGS sequence"/>
</dbReference>
<name>A0A014P153_9HYPO</name>
<dbReference type="GO" id="GO:0005634">
    <property type="term" value="C:nucleus"/>
    <property type="evidence" value="ECO:0007669"/>
    <property type="project" value="UniProtKB-SubCell"/>
</dbReference>
<dbReference type="Pfam" id="PF00172">
    <property type="entry name" value="Zn_clus"/>
    <property type="match status" value="1"/>
</dbReference>
<keyword evidence="3" id="KW-0805">Transcription regulation</keyword>
<dbReference type="InterPro" id="IPR036864">
    <property type="entry name" value="Zn2-C6_fun-type_DNA-bd_sf"/>
</dbReference>
<dbReference type="InterPro" id="IPR001138">
    <property type="entry name" value="Zn2Cys6_DnaBD"/>
</dbReference>
<keyword evidence="2" id="KW-0479">Metal-binding</keyword>
<feature type="compositionally biased region" description="Basic residues" evidence="6">
    <location>
        <begin position="43"/>
        <end position="60"/>
    </location>
</feature>
<dbReference type="HOGENOM" id="CLU_007531_1_0_1"/>
<dbReference type="CDD" id="cd12148">
    <property type="entry name" value="fungal_TF_MHR"/>
    <property type="match status" value="1"/>
</dbReference>
<evidence type="ECO:0000256" key="3">
    <source>
        <dbReference type="ARBA" id="ARBA00023015"/>
    </source>
</evidence>
<evidence type="ECO:0000313" key="9">
    <source>
        <dbReference type="EMBL" id="EXU94942.1"/>
    </source>
</evidence>
<evidence type="ECO:0000256" key="2">
    <source>
        <dbReference type="ARBA" id="ARBA00022723"/>
    </source>
</evidence>
<dbReference type="CDD" id="cd00067">
    <property type="entry name" value="GAL4"/>
    <property type="match status" value="1"/>
</dbReference>
<feature type="domain" description="Xylanolytic transcriptional activator regulatory" evidence="8">
    <location>
        <begin position="304"/>
        <end position="388"/>
    </location>
</feature>
<feature type="domain" description="Zn(2)-C6 fungal-type" evidence="7">
    <location>
        <begin position="6"/>
        <end position="49"/>
    </location>
</feature>
<gene>
    <name evidence="9" type="ORF">X797_011972</name>
</gene>
<organism evidence="9 10">
    <name type="scientific">Metarhizium robertsii</name>
    <dbReference type="NCBI Taxonomy" id="568076"/>
    <lineage>
        <taxon>Eukaryota</taxon>
        <taxon>Fungi</taxon>
        <taxon>Dikarya</taxon>
        <taxon>Ascomycota</taxon>
        <taxon>Pezizomycotina</taxon>
        <taxon>Sordariomycetes</taxon>
        <taxon>Hypocreomycetidae</taxon>
        <taxon>Hypocreales</taxon>
        <taxon>Clavicipitaceae</taxon>
        <taxon>Metarhizium</taxon>
    </lineage>
</organism>
<evidence type="ECO:0000259" key="8">
    <source>
        <dbReference type="SMART" id="SM00906"/>
    </source>
</evidence>
<dbReference type="AlphaFoldDB" id="A0A014P153"/>
<dbReference type="GO" id="GO:0003677">
    <property type="term" value="F:DNA binding"/>
    <property type="evidence" value="ECO:0007669"/>
    <property type="project" value="InterPro"/>
</dbReference>
<comment type="caution">
    <text evidence="9">The sequence shown here is derived from an EMBL/GenBank/DDBJ whole genome shotgun (WGS) entry which is preliminary data.</text>
</comment>